<accession>A0ABY4F1H1</accession>
<evidence type="ECO:0000256" key="1">
    <source>
        <dbReference type="ARBA" id="ARBA00007274"/>
    </source>
</evidence>
<dbReference type="SUPFAM" id="SSF51161">
    <property type="entry name" value="Trimeric LpxA-like enzymes"/>
    <property type="match status" value="1"/>
</dbReference>
<protein>
    <recommendedName>
        <fullName evidence="2">Serine acetyltransferase</fullName>
    </recommendedName>
</protein>
<dbReference type="EMBL" id="CP095072">
    <property type="protein sequence ID" value="UOQ50329.1"/>
    <property type="molecule type" value="Genomic_DNA"/>
</dbReference>
<dbReference type="InterPro" id="IPR045304">
    <property type="entry name" value="LbH_SAT"/>
</dbReference>
<dbReference type="Pfam" id="PF00132">
    <property type="entry name" value="Hexapep"/>
    <property type="match status" value="1"/>
</dbReference>
<name>A0ABY4F1H1_9BACI</name>
<dbReference type="PIRSF" id="PIRSF000441">
    <property type="entry name" value="CysE"/>
    <property type="match status" value="1"/>
</dbReference>
<dbReference type="InterPro" id="IPR001451">
    <property type="entry name" value="Hexapep"/>
</dbReference>
<dbReference type="Gene3D" id="2.160.10.10">
    <property type="entry name" value="Hexapeptide repeat proteins"/>
    <property type="match status" value="1"/>
</dbReference>
<keyword evidence="6" id="KW-1185">Reference proteome</keyword>
<dbReference type="PANTHER" id="PTHR42811">
    <property type="entry name" value="SERINE ACETYLTRANSFERASE"/>
    <property type="match status" value="1"/>
</dbReference>
<evidence type="ECO:0000256" key="2">
    <source>
        <dbReference type="ARBA" id="ARBA00018522"/>
    </source>
</evidence>
<evidence type="ECO:0000256" key="3">
    <source>
        <dbReference type="ARBA" id="ARBA00022679"/>
    </source>
</evidence>
<organism evidence="5 6">
    <name type="scientific">Gracilibacillus caseinilyticus</name>
    <dbReference type="NCBI Taxonomy" id="2932256"/>
    <lineage>
        <taxon>Bacteria</taxon>
        <taxon>Bacillati</taxon>
        <taxon>Bacillota</taxon>
        <taxon>Bacilli</taxon>
        <taxon>Bacillales</taxon>
        <taxon>Bacillaceae</taxon>
        <taxon>Gracilibacillus</taxon>
    </lineage>
</organism>
<proteinExistence type="inferred from homology"/>
<dbReference type="Proteomes" id="UP000831782">
    <property type="component" value="Chromosome"/>
</dbReference>
<evidence type="ECO:0000313" key="5">
    <source>
        <dbReference type="EMBL" id="UOQ50329.1"/>
    </source>
</evidence>
<keyword evidence="4" id="KW-0012">Acyltransferase</keyword>
<dbReference type="Pfam" id="PF14602">
    <property type="entry name" value="Hexapep_2"/>
    <property type="match status" value="1"/>
</dbReference>
<evidence type="ECO:0000313" key="6">
    <source>
        <dbReference type="Proteomes" id="UP000831782"/>
    </source>
</evidence>
<sequence length="157" mass="17412">MRLFKKIYQFLFHPSIKSVRLARLTVKAHAKNYIIISNMFRNRLLHKYGIHIGKKTQLGENLKFPHPNGIIIGDDVVIGSNCTIYHQVTLGKKNGSLDYEKDYPVIGNNVTIFPGAKIIGKITIEDNVTVAANSVVLADVEANSVCAGIPAKVIKKK</sequence>
<dbReference type="CDD" id="cd03354">
    <property type="entry name" value="LbH_SAT"/>
    <property type="match status" value="1"/>
</dbReference>
<comment type="similarity">
    <text evidence="1">Belongs to the transferase hexapeptide repeat family.</text>
</comment>
<reference evidence="5 6" key="1">
    <citation type="submission" date="2022-04" db="EMBL/GenBank/DDBJ databases">
        <title>Gracilibacillus sp. isolated from saltern.</title>
        <authorList>
            <person name="Won M."/>
            <person name="Lee C.-M."/>
            <person name="Woen H.-Y."/>
            <person name="Kwon S.-W."/>
        </authorList>
    </citation>
    <scope>NUCLEOTIDE SEQUENCE [LARGE SCALE GENOMIC DNA]</scope>
    <source>
        <strain evidence="5 6">SSWR10-1</strain>
    </source>
</reference>
<dbReference type="InterPro" id="IPR005881">
    <property type="entry name" value="Ser_O-AcTrfase"/>
</dbReference>
<evidence type="ECO:0000256" key="4">
    <source>
        <dbReference type="ARBA" id="ARBA00023315"/>
    </source>
</evidence>
<dbReference type="RefSeq" id="WP_244723884.1">
    <property type="nucleotide sequence ID" value="NZ_CP095072.1"/>
</dbReference>
<gene>
    <name evidence="5" type="ORF">MUN88_09830</name>
</gene>
<keyword evidence="3" id="KW-0808">Transferase</keyword>
<dbReference type="InterPro" id="IPR011004">
    <property type="entry name" value="Trimer_LpxA-like_sf"/>
</dbReference>